<dbReference type="SUPFAM" id="SSF50129">
    <property type="entry name" value="GroES-like"/>
    <property type="match status" value="1"/>
</dbReference>
<dbReference type="InterPro" id="IPR036291">
    <property type="entry name" value="NAD(P)-bd_dom_sf"/>
</dbReference>
<comment type="caution">
    <text evidence="7">The sequence shown here is derived from an EMBL/GenBank/DDBJ whole genome shotgun (WGS) entry which is preliminary data.</text>
</comment>
<dbReference type="Gene3D" id="3.90.180.10">
    <property type="entry name" value="Medium-chain alcohol dehydrogenases, catalytic domain"/>
    <property type="match status" value="1"/>
</dbReference>
<evidence type="ECO:0000259" key="6">
    <source>
        <dbReference type="SMART" id="SM00829"/>
    </source>
</evidence>
<dbReference type="Proteomes" id="UP001500642">
    <property type="component" value="Unassembled WGS sequence"/>
</dbReference>
<dbReference type="Pfam" id="PF08240">
    <property type="entry name" value="ADH_N"/>
    <property type="match status" value="1"/>
</dbReference>
<dbReference type="InterPro" id="IPR020843">
    <property type="entry name" value="ER"/>
</dbReference>
<dbReference type="PANTHER" id="PTHR43401">
    <property type="entry name" value="L-THREONINE 3-DEHYDROGENASE"/>
    <property type="match status" value="1"/>
</dbReference>
<dbReference type="InterPro" id="IPR050129">
    <property type="entry name" value="Zn_alcohol_dh"/>
</dbReference>
<dbReference type="PROSITE" id="PS00059">
    <property type="entry name" value="ADH_ZINC"/>
    <property type="match status" value="1"/>
</dbReference>
<gene>
    <name evidence="7" type="ORF">GCM10023167_26830</name>
</gene>
<dbReference type="PANTHER" id="PTHR43401:SF5">
    <property type="entry name" value="ALCOHOL DEHYDROGENASE-RELATED"/>
    <property type="match status" value="1"/>
</dbReference>
<evidence type="ECO:0000256" key="2">
    <source>
        <dbReference type="ARBA" id="ARBA00022723"/>
    </source>
</evidence>
<keyword evidence="3 5" id="KW-0862">Zinc</keyword>
<comment type="cofactor">
    <cofactor evidence="1 5">
        <name>Zn(2+)</name>
        <dbReference type="ChEBI" id="CHEBI:29105"/>
    </cofactor>
</comment>
<feature type="domain" description="Enoyl reductase (ER)" evidence="6">
    <location>
        <begin position="18"/>
        <end position="350"/>
    </location>
</feature>
<dbReference type="InterPro" id="IPR011032">
    <property type="entry name" value="GroES-like_sf"/>
</dbReference>
<accession>A0ABP8JUI7</accession>
<evidence type="ECO:0000313" key="7">
    <source>
        <dbReference type="EMBL" id="GAA4395972.1"/>
    </source>
</evidence>
<dbReference type="InterPro" id="IPR002328">
    <property type="entry name" value="ADH_Zn_CS"/>
</dbReference>
<keyword evidence="8" id="KW-1185">Reference proteome</keyword>
<dbReference type="Pfam" id="PF00107">
    <property type="entry name" value="ADH_zinc_N"/>
    <property type="match status" value="1"/>
</dbReference>
<name>A0ABP8JUI7_9MICO</name>
<evidence type="ECO:0000256" key="1">
    <source>
        <dbReference type="ARBA" id="ARBA00001947"/>
    </source>
</evidence>
<sequence length="352" mass="36679">MRQTYDDLMRAVCFESFRTTPTIAELPDPVAPADGVVIAVEATGLCRSDWHAWSGHDDTVALPHVPGHELVGHIVEVGAGVREWTLGQRVTTPFVGGCGACEWCASGNAQVCPDQTQPGFTHFGSWAEKVVIRHADLNLVAVDDEIPAEAACSLGCRFATSFRGLHDRARLAAGETLAVFGCGGVGLSAIMIARALGARVVAVDISAEALALASRHGAEVLVDSTGLTPAEVAAEVVRAAGSAPAVTLEALGRADTMNAALLCLAPLGRHVQIGLFAGPPEAAIGRVISHELSFLGSHGMAAADYPALLDLVRSGALRPQDLVTRTITLEETPEALRAMDAGTHPGMTIIRP</sequence>
<reference evidence="8" key="1">
    <citation type="journal article" date="2019" name="Int. J. Syst. Evol. Microbiol.">
        <title>The Global Catalogue of Microorganisms (GCM) 10K type strain sequencing project: providing services to taxonomists for standard genome sequencing and annotation.</title>
        <authorList>
            <consortium name="The Broad Institute Genomics Platform"/>
            <consortium name="The Broad Institute Genome Sequencing Center for Infectious Disease"/>
            <person name="Wu L."/>
            <person name="Ma J."/>
        </authorList>
    </citation>
    <scope>NUCLEOTIDE SEQUENCE [LARGE SCALE GENOMIC DNA]</scope>
    <source>
        <strain evidence="8">JCM 17808</strain>
    </source>
</reference>
<dbReference type="SUPFAM" id="SSF51735">
    <property type="entry name" value="NAD(P)-binding Rossmann-fold domains"/>
    <property type="match status" value="1"/>
</dbReference>
<evidence type="ECO:0000256" key="3">
    <source>
        <dbReference type="ARBA" id="ARBA00022833"/>
    </source>
</evidence>
<keyword evidence="2 5" id="KW-0479">Metal-binding</keyword>
<dbReference type="EMBL" id="BAABGL010000036">
    <property type="protein sequence ID" value="GAA4395972.1"/>
    <property type="molecule type" value="Genomic_DNA"/>
</dbReference>
<organism evidence="7 8">
    <name type="scientific">Brevibacterium pityocampae</name>
    <dbReference type="NCBI Taxonomy" id="506594"/>
    <lineage>
        <taxon>Bacteria</taxon>
        <taxon>Bacillati</taxon>
        <taxon>Actinomycetota</taxon>
        <taxon>Actinomycetes</taxon>
        <taxon>Micrococcales</taxon>
        <taxon>Brevibacteriaceae</taxon>
        <taxon>Brevibacterium</taxon>
    </lineage>
</organism>
<evidence type="ECO:0000313" key="8">
    <source>
        <dbReference type="Proteomes" id="UP001500642"/>
    </source>
</evidence>
<proteinExistence type="inferred from homology"/>
<keyword evidence="4" id="KW-0560">Oxidoreductase</keyword>
<protein>
    <submittedName>
        <fullName evidence="7">Zinc-dependent alcohol dehydrogenase family protein</fullName>
    </submittedName>
</protein>
<evidence type="ECO:0000256" key="4">
    <source>
        <dbReference type="ARBA" id="ARBA00023002"/>
    </source>
</evidence>
<evidence type="ECO:0000256" key="5">
    <source>
        <dbReference type="RuleBase" id="RU361277"/>
    </source>
</evidence>
<comment type="similarity">
    <text evidence="5">Belongs to the zinc-containing alcohol dehydrogenase family.</text>
</comment>
<dbReference type="InterPro" id="IPR013154">
    <property type="entry name" value="ADH-like_N"/>
</dbReference>
<dbReference type="SMART" id="SM00829">
    <property type="entry name" value="PKS_ER"/>
    <property type="match status" value="1"/>
</dbReference>
<dbReference type="InterPro" id="IPR013149">
    <property type="entry name" value="ADH-like_C"/>
</dbReference>